<sequence length="64" mass="6874">MLLRAKIVCTESSRSDEPSDGAATPEPVVRHLEVTSELFFAGVAMLDELTPPGSRRAYIITGPS</sequence>
<dbReference type="RefSeq" id="WP_379157040.1">
    <property type="nucleotide sequence ID" value="NZ_JBHSRJ010000006.1"/>
</dbReference>
<evidence type="ECO:0000313" key="3">
    <source>
        <dbReference type="Proteomes" id="UP001596135"/>
    </source>
</evidence>
<name>A0ABW1LP40_9ACTN</name>
<evidence type="ECO:0000256" key="1">
    <source>
        <dbReference type="SAM" id="MobiDB-lite"/>
    </source>
</evidence>
<feature type="region of interest" description="Disordered" evidence="1">
    <location>
        <begin position="1"/>
        <end position="26"/>
    </location>
</feature>
<comment type="caution">
    <text evidence="2">The sequence shown here is derived from an EMBL/GenBank/DDBJ whole genome shotgun (WGS) entry which is preliminary data.</text>
</comment>
<reference evidence="3" key="1">
    <citation type="journal article" date="2019" name="Int. J. Syst. Evol. Microbiol.">
        <title>The Global Catalogue of Microorganisms (GCM) 10K type strain sequencing project: providing services to taxonomists for standard genome sequencing and annotation.</title>
        <authorList>
            <consortium name="The Broad Institute Genomics Platform"/>
            <consortium name="The Broad Institute Genome Sequencing Center for Infectious Disease"/>
            <person name="Wu L."/>
            <person name="Ma J."/>
        </authorList>
    </citation>
    <scope>NUCLEOTIDE SEQUENCE [LARGE SCALE GENOMIC DNA]</scope>
    <source>
        <strain evidence="3">CCUG 54522</strain>
    </source>
</reference>
<keyword evidence="3" id="KW-1185">Reference proteome</keyword>
<gene>
    <name evidence="2" type="ORF">ACFPYL_17390</name>
</gene>
<accession>A0ABW1LP40</accession>
<dbReference type="EMBL" id="JBHSRJ010000006">
    <property type="protein sequence ID" value="MFC6044868.1"/>
    <property type="molecule type" value="Genomic_DNA"/>
</dbReference>
<dbReference type="Proteomes" id="UP001596135">
    <property type="component" value="Unassembled WGS sequence"/>
</dbReference>
<proteinExistence type="predicted"/>
<evidence type="ECO:0000313" key="2">
    <source>
        <dbReference type="EMBL" id="MFC6044868.1"/>
    </source>
</evidence>
<organism evidence="2 3">
    <name type="scientific">Nocardioides hankookensis</name>
    <dbReference type="NCBI Taxonomy" id="443157"/>
    <lineage>
        <taxon>Bacteria</taxon>
        <taxon>Bacillati</taxon>
        <taxon>Actinomycetota</taxon>
        <taxon>Actinomycetes</taxon>
        <taxon>Propionibacteriales</taxon>
        <taxon>Nocardioidaceae</taxon>
        <taxon>Nocardioides</taxon>
    </lineage>
</organism>
<protein>
    <submittedName>
        <fullName evidence="2">Uncharacterized protein</fullName>
    </submittedName>
</protein>